<dbReference type="RefSeq" id="WP_220104714.1">
    <property type="nucleotide sequence ID" value="NZ_JAHZSS010000018.1"/>
</dbReference>
<keyword evidence="3" id="KW-0732">Signal</keyword>
<dbReference type="PANTHER" id="PTHR30222">
    <property type="entry name" value="SPERMIDINE/PUTRESCINE-BINDING PERIPLASMIC PROTEIN"/>
    <property type="match status" value="1"/>
</dbReference>
<evidence type="ECO:0000256" key="4">
    <source>
        <dbReference type="ARBA" id="ARBA00022764"/>
    </source>
</evidence>
<evidence type="ECO:0000256" key="1">
    <source>
        <dbReference type="ARBA" id="ARBA00004418"/>
    </source>
</evidence>
<dbReference type="Pfam" id="PF13416">
    <property type="entry name" value="SBP_bac_8"/>
    <property type="match status" value="1"/>
</dbReference>
<proteinExistence type="predicted"/>
<reference evidence="5" key="1">
    <citation type="submission" date="2021-07" db="EMBL/GenBank/DDBJ databases">
        <title>Neiella marina sp. nov., isolated from the intestinal content of sea cucumber Apostichopus japonicus.</title>
        <authorList>
            <person name="Bai X."/>
        </authorList>
    </citation>
    <scope>NUCLEOTIDE SEQUENCE</scope>
    <source>
        <strain evidence="5">126</strain>
    </source>
</reference>
<name>A0ABS7EIN0_9GAMM</name>
<organism evidence="5 6">
    <name type="scientific">Neiella holothuriorum</name>
    <dbReference type="NCBI Taxonomy" id="2870530"/>
    <lineage>
        <taxon>Bacteria</taxon>
        <taxon>Pseudomonadati</taxon>
        <taxon>Pseudomonadota</taxon>
        <taxon>Gammaproteobacteria</taxon>
        <taxon>Alteromonadales</taxon>
        <taxon>Echinimonadaceae</taxon>
        <taxon>Neiella</taxon>
    </lineage>
</organism>
<dbReference type="PANTHER" id="PTHR30222:SF12">
    <property type="entry name" value="NORSPERMIDINE SENSOR"/>
    <property type="match status" value="1"/>
</dbReference>
<sequence length="361" mass="40428">MTGVSLPIRITLVIVLTWLLSVTATAHGASQTLSILTWEEYISPEVVADFEAQTGIQLRLSFFDSDEMREQILSSQAGQYFDIALMNSQQLNLYADQERLAQLDAAQLPNLQHLDPQLHQTCGGHDLHGVAYSWGTLGLVYRADKVKPQDIASWAKFLSPPAYLRGHLGGHVDLFDSIIPALISLNYPISTSNPLHLREAFEVTKLWLPNVLSLEYIITAAQSDPSFDEIYVALAYSGDQKVLNELTGNDHWQYLLPSEGSLLWIDCFAVMEDSSNTEQAMRFLNFLHLPENAAKNAEYTYTASPNLAALPLTSKEYRTDPLVYLPPHQRARMQLYAPMSIKAINLRSRILSALEKIHASQ</sequence>
<dbReference type="SUPFAM" id="SSF53850">
    <property type="entry name" value="Periplasmic binding protein-like II"/>
    <property type="match status" value="1"/>
</dbReference>
<accession>A0ABS7EIN0</accession>
<protein>
    <submittedName>
        <fullName evidence="5">Spermidine/putrescine ABC transporter substrate-binding protein</fullName>
    </submittedName>
</protein>
<dbReference type="Gene3D" id="3.40.190.10">
    <property type="entry name" value="Periplasmic binding protein-like II"/>
    <property type="match status" value="2"/>
</dbReference>
<comment type="subcellular location">
    <subcellularLocation>
        <location evidence="1">Periplasm</location>
    </subcellularLocation>
</comment>
<evidence type="ECO:0000256" key="2">
    <source>
        <dbReference type="ARBA" id="ARBA00022448"/>
    </source>
</evidence>
<keyword evidence="6" id="KW-1185">Reference proteome</keyword>
<dbReference type="InterPro" id="IPR001188">
    <property type="entry name" value="Sperm_putr-bd"/>
</dbReference>
<dbReference type="PRINTS" id="PR00909">
    <property type="entry name" value="SPERMDNBNDNG"/>
</dbReference>
<evidence type="ECO:0000313" key="6">
    <source>
        <dbReference type="Proteomes" id="UP001166251"/>
    </source>
</evidence>
<gene>
    <name evidence="5" type="ORF">K0504_13640</name>
</gene>
<comment type="caution">
    <text evidence="5">The sequence shown here is derived from an EMBL/GenBank/DDBJ whole genome shotgun (WGS) entry which is preliminary data.</text>
</comment>
<dbReference type="CDD" id="cd13590">
    <property type="entry name" value="PBP2_PotD_PotF_like"/>
    <property type="match status" value="1"/>
</dbReference>
<dbReference type="EMBL" id="JAHZSS010000018">
    <property type="protein sequence ID" value="MBW8192080.1"/>
    <property type="molecule type" value="Genomic_DNA"/>
</dbReference>
<keyword evidence="2" id="KW-0813">Transport</keyword>
<keyword evidence="4" id="KW-0574">Periplasm</keyword>
<evidence type="ECO:0000256" key="3">
    <source>
        <dbReference type="ARBA" id="ARBA00022729"/>
    </source>
</evidence>
<dbReference type="InterPro" id="IPR006059">
    <property type="entry name" value="SBP"/>
</dbReference>
<evidence type="ECO:0000313" key="5">
    <source>
        <dbReference type="EMBL" id="MBW8192080.1"/>
    </source>
</evidence>
<dbReference type="Proteomes" id="UP001166251">
    <property type="component" value="Unassembled WGS sequence"/>
</dbReference>